<accession>A0A5J4VZ37</accession>
<protein>
    <recommendedName>
        <fullName evidence="5">Transmembrane protein</fullName>
    </recommendedName>
</protein>
<keyword evidence="2" id="KW-1133">Transmembrane helix</keyword>
<evidence type="ECO:0000313" key="3">
    <source>
        <dbReference type="EMBL" id="KAA6387812.1"/>
    </source>
</evidence>
<dbReference type="AlphaFoldDB" id="A0A5J4VZ37"/>
<feature type="region of interest" description="Disordered" evidence="1">
    <location>
        <begin position="282"/>
        <end position="315"/>
    </location>
</feature>
<comment type="caution">
    <text evidence="3">The sequence shown here is derived from an EMBL/GenBank/DDBJ whole genome shotgun (WGS) entry which is preliminary data.</text>
</comment>
<evidence type="ECO:0000256" key="2">
    <source>
        <dbReference type="SAM" id="Phobius"/>
    </source>
</evidence>
<evidence type="ECO:0000256" key="1">
    <source>
        <dbReference type="SAM" id="MobiDB-lite"/>
    </source>
</evidence>
<keyword evidence="2" id="KW-0472">Membrane</keyword>
<organism evidence="3 4">
    <name type="scientific">Streblomastix strix</name>
    <dbReference type="NCBI Taxonomy" id="222440"/>
    <lineage>
        <taxon>Eukaryota</taxon>
        <taxon>Metamonada</taxon>
        <taxon>Preaxostyla</taxon>
        <taxon>Oxymonadida</taxon>
        <taxon>Streblomastigidae</taxon>
        <taxon>Streblomastix</taxon>
    </lineage>
</organism>
<keyword evidence="2" id="KW-0812">Transmembrane</keyword>
<evidence type="ECO:0008006" key="5">
    <source>
        <dbReference type="Google" id="ProtNLM"/>
    </source>
</evidence>
<feature type="compositionally biased region" description="Basic and acidic residues" evidence="1">
    <location>
        <begin position="179"/>
        <end position="198"/>
    </location>
</feature>
<feature type="transmembrane region" description="Helical" evidence="2">
    <location>
        <begin position="367"/>
        <end position="389"/>
    </location>
</feature>
<dbReference type="Proteomes" id="UP000324800">
    <property type="component" value="Unassembled WGS sequence"/>
</dbReference>
<feature type="region of interest" description="Disordered" evidence="1">
    <location>
        <begin position="145"/>
        <end position="165"/>
    </location>
</feature>
<dbReference type="EMBL" id="SNRW01004230">
    <property type="protein sequence ID" value="KAA6387812.1"/>
    <property type="molecule type" value="Genomic_DNA"/>
</dbReference>
<feature type="region of interest" description="Disordered" evidence="1">
    <location>
        <begin position="179"/>
        <end position="199"/>
    </location>
</feature>
<sequence length="431" mass="49330">MEELQNSPNKQNLSNINNINNNNNINNINNNMNFDILQKRIPAHNQQTVHQQPPTYFSPSNMIVPSSLPPMPAQVIETKVTHTRGPKIKEESKQILEKRAAKRAKERKKIQQQDGKLNIKKDAGIKDRDLSKTELQQKRMQFQKFKSSMQIQKPPNPLISSQGSLTLKPGSVLRFKAEQENDKMEEKVDEQQLKEQQKEQQIQSQQQQLQQQQLKLRKKKQQRKATAAELEAIQQLKDNSNIVVVQNNEKGQFDLQDDDYSTPQGAAASQAIVAATLAEQLKEGDDDDDDNVNDNEFEDDQNGDNEEEAEDGNVSNQNYKLKNKLGLMKLSARQQYLQSGVQAVINIIITIVIIITLRTWRQCINNFIFFLIKTLIAFPIFPAAAIIAITDTIIQSPISHKAKLQTSKLQRLTQCKCKFKFKYKHIIIQLI</sequence>
<feature type="transmembrane region" description="Helical" evidence="2">
    <location>
        <begin position="336"/>
        <end position="355"/>
    </location>
</feature>
<evidence type="ECO:0000313" key="4">
    <source>
        <dbReference type="Proteomes" id="UP000324800"/>
    </source>
</evidence>
<feature type="compositionally biased region" description="Acidic residues" evidence="1">
    <location>
        <begin position="284"/>
        <end position="311"/>
    </location>
</feature>
<reference evidence="3 4" key="1">
    <citation type="submission" date="2019-03" db="EMBL/GenBank/DDBJ databases">
        <title>Single cell metagenomics reveals metabolic interactions within the superorganism composed of flagellate Streblomastix strix and complex community of Bacteroidetes bacteria on its surface.</title>
        <authorList>
            <person name="Treitli S.C."/>
            <person name="Kolisko M."/>
            <person name="Husnik F."/>
            <person name="Keeling P."/>
            <person name="Hampl V."/>
        </authorList>
    </citation>
    <scope>NUCLEOTIDE SEQUENCE [LARGE SCALE GENOMIC DNA]</scope>
    <source>
        <strain evidence="3">ST1C</strain>
    </source>
</reference>
<proteinExistence type="predicted"/>
<gene>
    <name evidence="3" type="ORF">EZS28_016663</name>
</gene>
<name>A0A5J4VZ37_9EUKA</name>